<dbReference type="InterPro" id="IPR050276">
    <property type="entry name" value="MshD_Acetyltransferase"/>
</dbReference>
<dbReference type="Gene3D" id="3.40.630.30">
    <property type="match status" value="1"/>
</dbReference>
<dbReference type="Proteomes" id="UP000298179">
    <property type="component" value="Unassembled WGS sequence"/>
</dbReference>
<protein>
    <submittedName>
        <fullName evidence="2">GNAT family N-acetyltransferase</fullName>
    </submittedName>
</protein>
<accession>A0A4Y8RB15</accession>
<dbReference type="CDD" id="cd04301">
    <property type="entry name" value="NAT_SF"/>
    <property type="match status" value="1"/>
</dbReference>
<sequence>MSRSMAITEAEKMRQFAVVRRLEAAGFRAWPATTTAFDGTWAVRLTRSFPAKRLNSINPLDPSDTTDIAARLARARKTFAEAGRTVIVRQSPLAPPELVAHLDEEGWERFGESIVMTVELAKLDFSGCIDRIPLRDTARYLDASLSVHGRPASMRSGLGEILSAIRPPCGMFVRESEAGRPVAVALAIQDNDLAGLLDVAVAPECQRQGIGRELVLTALRYSLHKGAKTGWVQVEADNAAGFALYGRLGFAEAYRYVYRAPPGERP</sequence>
<evidence type="ECO:0000313" key="3">
    <source>
        <dbReference type="Proteomes" id="UP000298179"/>
    </source>
</evidence>
<dbReference type="SUPFAM" id="SSF55729">
    <property type="entry name" value="Acyl-CoA N-acyltransferases (Nat)"/>
    <property type="match status" value="1"/>
</dbReference>
<feature type="domain" description="N-acetyltransferase" evidence="1">
    <location>
        <begin position="132"/>
        <end position="266"/>
    </location>
</feature>
<dbReference type="InterPro" id="IPR016181">
    <property type="entry name" value="Acyl_CoA_acyltransferase"/>
</dbReference>
<keyword evidence="3" id="KW-1185">Reference proteome</keyword>
<dbReference type="InterPro" id="IPR056935">
    <property type="entry name" value="Rv0428c-like_C"/>
</dbReference>
<name>A0A4Y8RB15_9HYPH</name>
<comment type="caution">
    <text evidence="2">The sequence shown here is derived from an EMBL/GenBank/DDBJ whole genome shotgun (WGS) entry which is preliminary data.</text>
</comment>
<evidence type="ECO:0000259" key="1">
    <source>
        <dbReference type="PROSITE" id="PS51186"/>
    </source>
</evidence>
<evidence type="ECO:0000313" key="2">
    <source>
        <dbReference type="EMBL" id="TFF18236.1"/>
    </source>
</evidence>
<dbReference type="EMBL" id="SOZD01000010">
    <property type="protein sequence ID" value="TFF18236.1"/>
    <property type="molecule type" value="Genomic_DNA"/>
</dbReference>
<dbReference type="AlphaFoldDB" id="A0A4Y8RB15"/>
<dbReference type="PROSITE" id="PS51186">
    <property type="entry name" value="GNAT"/>
    <property type="match status" value="1"/>
</dbReference>
<organism evidence="2 3">
    <name type="scientific">Jiella endophytica</name>
    <dbReference type="NCBI Taxonomy" id="2558362"/>
    <lineage>
        <taxon>Bacteria</taxon>
        <taxon>Pseudomonadati</taxon>
        <taxon>Pseudomonadota</taxon>
        <taxon>Alphaproteobacteria</taxon>
        <taxon>Hyphomicrobiales</taxon>
        <taxon>Aurantimonadaceae</taxon>
        <taxon>Jiella</taxon>
    </lineage>
</organism>
<dbReference type="PANTHER" id="PTHR43617:SF20">
    <property type="entry name" value="N-ALPHA-ACETYLTRANSFERASE RIMI"/>
    <property type="match status" value="1"/>
</dbReference>
<dbReference type="Pfam" id="PF24553">
    <property type="entry name" value="Rv0428c_C"/>
    <property type="match status" value="1"/>
</dbReference>
<dbReference type="InterPro" id="IPR000182">
    <property type="entry name" value="GNAT_dom"/>
</dbReference>
<dbReference type="OrthoDB" id="9775595at2"/>
<dbReference type="PANTHER" id="PTHR43617">
    <property type="entry name" value="L-AMINO ACID N-ACETYLTRANSFERASE"/>
    <property type="match status" value="1"/>
</dbReference>
<dbReference type="GO" id="GO:0016747">
    <property type="term" value="F:acyltransferase activity, transferring groups other than amino-acyl groups"/>
    <property type="evidence" value="ECO:0007669"/>
    <property type="project" value="InterPro"/>
</dbReference>
<gene>
    <name evidence="2" type="ORF">E3C22_22035</name>
</gene>
<reference evidence="2 3" key="1">
    <citation type="submission" date="2019-03" db="EMBL/GenBank/DDBJ databases">
        <title>Jiella endophytica sp. nov., a novel endophytic bacterium isolated from root of Ficus microcarpa Linn. f.</title>
        <authorList>
            <person name="Tuo L."/>
        </authorList>
    </citation>
    <scope>NUCLEOTIDE SEQUENCE [LARGE SCALE GENOMIC DNA]</scope>
    <source>
        <strain evidence="2 3">CBS5Q-3</strain>
    </source>
</reference>
<keyword evidence="2" id="KW-0808">Transferase</keyword>
<proteinExistence type="predicted"/>